<feature type="transmembrane region" description="Helical" evidence="1">
    <location>
        <begin position="268"/>
        <end position="289"/>
    </location>
</feature>
<feature type="transmembrane region" description="Helical" evidence="1">
    <location>
        <begin position="211"/>
        <end position="230"/>
    </location>
</feature>
<evidence type="ECO:0000313" key="2">
    <source>
        <dbReference type="EMBL" id="MFC4307085.1"/>
    </source>
</evidence>
<accession>A0ABV8SIJ0</accession>
<dbReference type="EMBL" id="JBHSED010000071">
    <property type="protein sequence ID" value="MFC4307085.1"/>
    <property type="molecule type" value="Genomic_DNA"/>
</dbReference>
<dbReference type="Proteomes" id="UP001595755">
    <property type="component" value="Unassembled WGS sequence"/>
</dbReference>
<name>A0ABV8SIJ0_9BACL</name>
<feature type="transmembrane region" description="Helical" evidence="1">
    <location>
        <begin position="236"/>
        <end position="256"/>
    </location>
</feature>
<dbReference type="RefSeq" id="WP_204604517.1">
    <property type="nucleotide sequence ID" value="NZ_JBHSED010000071.1"/>
</dbReference>
<gene>
    <name evidence="2" type="ORF">ACFO1S_27040</name>
</gene>
<feature type="transmembrane region" description="Helical" evidence="1">
    <location>
        <begin position="331"/>
        <end position="349"/>
    </location>
</feature>
<dbReference type="InterPro" id="IPR017516">
    <property type="entry name" value="AbrB_dup"/>
</dbReference>
<comment type="caution">
    <text evidence="2">The sequence shown here is derived from an EMBL/GenBank/DDBJ whole genome shotgun (WGS) entry which is preliminary data.</text>
</comment>
<dbReference type="NCBIfam" id="TIGR03082">
    <property type="entry name" value="Gneg_AbrB_dup"/>
    <property type="match status" value="2"/>
</dbReference>
<dbReference type="PANTHER" id="PTHR38457">
    <property type="entry name" value="REGULATOR ABRB-RELATED"/>
    <property type="match status" value="1"/>
</dbReference>
<feature type="transmembrane region" description="Helical" evidence="1">
    <location>
        <begin position="84"/>
        <end position="105"/>
    </location>
</feature>
<proteinExistence type="predicted"/>
<reference evidence="3" key="1">
    <citation type="journal article" date="2019" name="Int. J. Syst. Evol. Microbiol.">
        <title>The Global Catalogue of Microorganisms (GCM) 10K type strain sequencing project: providing services to taxonomists for standard genome sequencing and annotation.</title>
        <authorList>
            <consortium name="The Broad Institute Genomics Platform"/>
            <consortium name="The Broad Institute Genome Sequencing Center for Infectious Disease"/>
            <person name="Wu L."/>
            <person name="Ma J."/>
        </authorList>
    </citation>
    <scope>NUCLEOTIDE SEQUENCE [LARGE SCALE GENOMIC DNA]</scope>
    <source>
        <strain evidence="3">CGMCC 4.1641</strain>
    </source>
</reference>
<sequence>MKTAQGIAAAFVVALASGALFSWMGLPIPWLLGPMIGACLVSKMLKSVKLAWPTPFRDTGLIIVGYTIALSFTGRTLRDFAAQLPSMLLLTLLLFLLSVLIAYAISRWTGIPFPTALSGSIPGGLTQMIALAEETRGIDVTVVAFLQVSRLMMIVSVVPLLIFSPITGASHPVEAILPSAGLAGWPGLFPEILPYAFVCVAAALIGRRFRFPTAFLLAPLLAAASLKLAGLPAPPLPGSMVGAAQLLIGCHIGLMLRTERLPNKLRIVTLSIAGGTVLIAGACGLGYLMTKLHSVSAATALLSLSPGGMDQMGIIAHEIDADVATVTGYQLFRTFFIFFAVPPLLRILFSRLSRRRRRDAAP</sequence>
<dbReference type="PANTHER" id="PTHR38457:SF1">
    <property type="entry name" value="REGULATOR ABRB-RELATED"/>
    <property type="match status" value="1"/>
</dbReference>
<protein>
    <submittedName>
        <fullName evidence="2">AbrB family transcriptional regulator</fullName>
    </submittedName>
</protein>
<feature type="transmembrane region" description="Helical" evidence="1">
    <location>
        <begin position="50"/>
        <end position="72"/>
    </location>
</feature>
<keyword evidence="1" id="KW-0812">Transmembrane</keyword>
<keyword evidence="3" id="KW-1185">Reference proteome</keyword>
<dbReference type="Pfam" id="PF05145">
    <property type="entry name" value="AbrB"/>
    <property type="match status" value="1"/>
</dbReference>
<feature type="transmembrane region" description="Helical" evidence="1">
    <location>
        <begin position="143"/>
        <end position="163"/>
    </location>
</feature>
<keyword evidence="1" id="KW-0472">Membrane</keyword>
<keyword evidence="1" id="KW-1133">Transmembrane helix</keyword>
<dbReference type="PIRSF" id="PIRSF038991">
    <property type="entry name" value="Protein_AbrB"/>
    <property type="match status" value="1"/>
</dbReference>
<feature type="transmembrane region" description="Helical" evidence="1">
    <location>
        <begin position="7"/>
        <end position="30"/>
    </location>
</feature>
<evidence type="ECO:0000256" key="1">
    <source>
        <dbReference type="SAM" id="Phobius"/>
    </source>
</evidence>
<organism evidence="2 3">
    <name type="scientific">Cohnella boryungensis</name>
    <dbReference type="NCBI Taxonomy" id="768479"/>
    <lineage>
        <taxon>Bacteria</taxon>
        <taxon>Bacillati</taxon>
        <taxon>Bacillota</taxon>
        <taxon>Bacilli</taxon>
        <taxon>Bacillales</taxon>
        <taxon>Paenibacillaceae</taxon>
        <taxon>Cohnella</taxon>
    </lineage>
</organism>
<dbReference type="InterPro" id="IPR007820">
    <property type="entry name" value="AbrB_fam"/>
</dbReference>
<feature type="transmembrane region" description="Helical" evidence="1">
    <location>
        <begin position="111"/>
        <end position="131"/>
    </location>
</feature>
<feature type="transmembrane region" description="Helical" evidence="1">
    <location>
        <begin position="183"/>
        <end position="204"/>
    </location>
</feature>
<evidence type="ECO:0000313" key="3">
    <source>
        <dbReference type="Proteomes" id="UP001595755"/>
    </source>
</evidence>